<gene>
    <name evidence="5" type="ORF">DFH94DRAFT_624322</name>
</gene>
<dbReference type="Pfam" id="PF04430">
    <property type="entry name" value="DUF498"/>
    <property type="match status" value="1"/>
</dbReference>
<proteinExistence type="inferred from homology"/>
<dbReference type="PANTHER" id="PTHR21192:SF2">
    <property type="entry name" value="NADH DEHYDROGENASE [UBIQUINONE] 1 ALPHA SUBCOMPLEX ASSEMBLY FACTOR 3"/>
    <property type="match status" value="1"/>
</dbReference>
<dbReference type="SUPFAM" id="SSF64076">
    <property type="entry name" value="MTH938-like"/>
    <property type="match status" value="1"/>
</dbReference>
<dbReference type="CDD" id="cd05125">
    <property type="entry name" value="Mth938_2P1-like"/>
    <property type="match status" value="1"/>
</dbReference>
<comment type="similarity">
    <text evidence="4">Belongs to the NDUFAF3 family.</text>
</comment>
<accession>A0A9P5N2M0</accession>
<comment type="caution">
    <text evidence="5">The sequence shown here is derived from an EMBL/GenBank/DDBJ whole genome shotgun (WGS) entry which is preliminary data.</text>
</comment>
<evidence type="ECO:0000313" key="5">
    <source>
        <dbReference type="EMBL" id="KAF8484614.1"/>
    </source>
</evidence>
<reference evidence="5" key="1">
    <citation type="submission" date="2019-10" db="EMBL/GenBank/DDBJ databases">
        <authorList>
            <consortium name="DOE Joint Genome Institute"/>
            <person name="Kuo A."/>
            <person name="Miyauchi S."/>
            <person name="Kiss E."/>
            <person name="Drula E."/>
            <person name="Kohler A."/>
            <person name="Sanchez-Garcia M."/>
            <person name="Andreopoulos B."/>
            <person name="Barry K.W."/>
            <person name="Bonito G."/>
            <person name="Buee M."/>
            <person name="Carver A."/>
            <person name="Chen C."/>
            <person name="Cichocki N."/>
            <person name="Clum A."/>
            <person name="Culley D."/>
            <person name="Crous P.W."/>
            <person name="Fauchery L."/>
            <person name="Girlanda M."/>
            <person name="Hayes R."/>
            <person name="Keri Z."/>
            <person name="LaButti K."/>
            <person name="Lipzen A."/>
            <person name="Lombard V."/>
            <person name="Magnuson J."/>
            <person name="Maillard F."/>
            <person name="Morin E."/>
            <person name="Murat C."/>
            <person name="Nolan M."/>
            <person name="Ohm R."/>
            <person name="Pangilinan J."/>
            <person name="Pereira M."/>
            <person name="Perotto S."/>
            <person name="Peter M."/>
            <person name="Riley R."/>
            <person name="Sitrit Y."/>
            <person name="Stielow B."/>
            <person name="Szollosi G."/>
            <person name="Zifcakova L."/>
            <person name="Stursova M."/>
            <person name="Spatafora J.W."/>
            <person name="Tedersoo L."/>
            <person name="Vaario L.-M."/>
            <person name="Yamada A."/>
            <person name="Yan M."/>
            <person name="Wang P."/>
            <person name="Xu J."/>
            <person name="Bruns T."/>
            <person name="Baldrian P."/>
            <person name="Vilgalys R."/>
            <person name="Henrissat B."/>
            <person name="Grigoriev I.V."/>
            <person name="Hibbett D."/>
            <person name="Nagy L.G."/>
            <person name="Martin F.M."/>
        </authorList>
    </citation>
    <scope>NUCLEOTIDE SEQUENCE</scope>
    <source>
        <strain evidence="5">Prilba</strain>
    </source>
</reference>
<evidence type="ECO:0000256" key="4">
    <source>
        <dbReference type="ARBA" id="ARBA00049984"/>
    </source>
</evidence>
<keyword evidence="6" id="KW-1185">Reference proteome</keyword>
<dbReference type="AlphaFoldDB" id="A0A9P5N2M0"/>
<dbReference type="PANTHER" id="PTHR21192">
    <property type="entry name" value="NUCLEAR PROTEIN E3-3"/>
    <property type="match status" value="1"/>
</dbReference>
<dbReference type="GO" id="GO:0005743">
    <property type="term" value="C:mitochondrial inner membrane"/>
    <property type="evidence" value="ECO:0007669"/>
    <property type="project" value="TreeGrafter"/>
</dbReference>
<name>A0A9P5N2M0_9AGAM</name>
<evidence type="ECO:0000256" key="2">
    <source>
        <dbReference type="ARBA" id="ARBA00021776"/>
    </source>
</evidence>
<evidence type="ECO:0000256" key="1">
    <source>
        <dbReference type="ARBA" id="ARBA00004173"/>
    </source>
</evidence>
<dbReference type="EMBL" id="WHVB01000003">
    <property type="protein sequence ID" value="KAF8484614.1"/>
    <property type="molecule type" value="Genomic_DNA"/>
</dbReference>
<evidence type="ECO:0000313" key="6">
    <source>
        <dbReference type="Proteomes" id="UP000759537"/>
    </source>
</evidence>
<reference evidence="5" key="2">
    <citation type="journal article" date="2020" name="Nat. Commun.">
        <title>Large-scale genome sequencing of mycorrhizal fungi provides insights into the early evolution of symbiotic traits.</title>
        <authorList>
            <person name="Miyauchi S."/>
            <person name="Kiss E."/>
            <person name="Kuo A."/>
            <person name="Drula E."/>
            <person name="Kohler A."/>
            <person name="Sanchez-Garcia M."/>
            <person name="Morin E."/>
            <person name="Andreopoulos B."/>
            <person name="Barry K.W."/>
            <person name="Bonito G."/>
            <person name="Buee M."/>
            <person name="Carver A."/>
            <person name="Chen C."/>
            <person name="Cichocki N."/>
            <person name="Clum A."/>
            <person name="Culley D."/>
            <person name="Crous P.W."/>
            <person name="Fauchery L."/>
            <person name="Girlanda M."/>
            <person name="Hayes R.D."/>
            <person name="Keri Z."/>
            <person name="LaButti K."/>
            <person name="Lipzen A."/>
            <person name="Lombard V."/>
            <person name="Magnuson J."/>
            <person name="Maillard F."/>
            <person name="Murat C."/>
            <person name="Nolan M."/>
            <person name="Ohm R.A."/>
            <person name="Pangilinan J."/>
            <person name="Pereira M.F."/>
            <person name="Perotto S."/>
            <person name="Peter M."/>
            <person name="Pfister S."/>
            <person name="Riley R."/>
            <person name="Sitrit Y."/>
            <person name="Stielow J.B."/>
            <person name="Szollosi G."/>
            <person name="Zifcakova L."/>
            <person name="Stursova M."/>
            <person name="Spatafora J.W."/>
            <person name="Tedersoo L."/>
            <person name="Vaario L.M."/>
            <person name="Yamada A."/>
            <person name="Yan M."/>
            <person name="Wang P."/>
            <person name="Xu J."/>
            <person name="Bruns T."/>
            <person name="Baldrian P."/>
            <person name="Vilgalys R."/>
            <person name="Dunand C."/>
            <person name="Henrissat B."/>
            <person name="Grigoriev I.V."/>
            <person name="Hibbett D."/>
            <person name="Nagy L.G."/>
            <person name="Martin F.M."/>
        </authorList>
    </citation>
    <scope>NUCLEOTIDE SEQUENCE</scope>
    <source>
        <strain evidence="5">Prilba</strain>
    </source>
</reference>
<evidence type="ECO:0000256" key="3">
    <source>
        <dbReference type="ARBA" id="ARBA00023128"/>
    </source>
</evidence>
<keyword evidence="3" id="KW-0496">Mitochondrion</keyword>
<dbReference type="GO" id="GO:0032981">
    <property type="term" value="P:mitochondrial respiratory chain complex I assembly"/>
    <property type="evidence" value="ECO:0007669"/>
    <property type="project" value="InterPro"/>
</dbReference>
<dbReference type="InterPro" id="IPR007523">
    <property type="entry name" value="NDUFAF3/AAMDC"/>
</dbReference>
<dbReference type="InterPro" id="IPR034095">
    <property type="entry name" value="NDUF3"/>
</dbReference>
<organism evidence="5 6">
    <name type="scientific">Russula ochroleuca</name>
    <dbReference type="NCBI Taxonomy" id="152965"/>
    <lineage>
        <taxon>Eukaryota</taxon>
        <taxon>Fungi</taxon>
        <taxon>Dikarya</taxon>
        <taxon>Basidiomycota</taxon>
        <taxon>Agaricomycotina</taxon>
        <taxon>Agaricomycetes</taxon>
        <taxon>Russulales</taxon>
        <taxon>Russulaceae</taxon>
        <taxon>Russula</taxon>
    </lineage>
</organism>
<comment type="subcellular location">
    <subcellularLocation>
        <location evidence="1">Mitochondrion</location>
    </subcellularLocation>
</comment>
<sequence>MLSTIRLSRAPLRAFHTARVLRNQKWSQLTNILASEIPPPVQVKSITPAGILLQDGRLLPSACIFLDGEVLLWDVPPTPWKGWDESKFDVFDVVVPKPEILLIGTGKSVNPLPAILRQHLNKLGIQVDVMDSWNACTTYNLLSEEGRRVAAALLPLQHRPWITTHTDPS</sequence>
<dbReference type="Proteomes" id="UP000759537">
    <property type="component" value="Unassembled WGS sequence"/>
</dbReference>
<dbReference type="Gene3D" id="3.40.1230.10">
    <property type="entry name" value="MTH938-like"/>
    <property type="match status" value="1"/>
</dbReference>
<dbReference type="InterPro" id="IPR036748">
    <property type="entry name" value="MTH938-like_sf"/>
</dbReference>
<dbReference type="OrthoDB" id="20681at2759"/>
<protein>
    <recommendedName>
        <fullName evidence="2">NADH dehydrogenase [ubiquinone] 1 alpha subcomplex assembly factor 3</fullName>
    </recommendedName>
</protein>